<accession>A0A1Q8CRK0</accession>
<dbReference type="AlphaFoldDB" id="A0A1Q8CRK0"/>
<feature type="region of interest" description="Disordered" evidence="1">
    <location>
        <begin position="409"/>
        <end position="428"/>
    </location>
</feature>
<dbReference type="Pfam" id="PF10824">
    <property type="entry name" value="T7SS_ESX_EspC"/>
    <property type="match status" value="1"/>
</dbReference>
<dbReference type="RefSeq" id="WP_075126037.1">
    <property type="nucleotide sequence ID" value="NZ_MSIE01000022.1"/>
</dbReference>
<dbReference type="Proteomes" id="UP000185596">
    <property type="component" value="Unassembled WGS sequence"/>
</dbReference>
<feature type="compositionally biased region" description="Low complexity" evidence="1">
    <location>
        <begin position="17"/>
        <end position="29"/>
    </location>
</feature>
<feature type="compositionally biased region" description="Low complexity" evidence="1">
    <location>
        <begin position="135"/>
        <end position="155"/>
    </location>
</feature>
<protein>
    <recommendedName>
        <fullName evidence="4">YwqJ-like deaminase</fullName>
    </recommendedName>
</protein>
<dbReference type="STRING" id="1912961.BU204_13680"/>
<dbReference type="InterPro" id="IPR036689">
    <property type="entry name" value="ESAT-6-like_sf"/>
</dbReference>
<evidence type="ECO:0000313" key="3">
    <source>
        <dbReference type="Proteomes" id="UP000185596"/>
    </source>
</evidence>
<dbReference type="OrthoDB" id="5524878at2"/>
<evidence type="ECO:0000256" key="1">
    <source>
        <dbReference type="SAM" id="MobiDB-lite"/>
    </source>
</evidence>
<evidence type="ECO:0000313" key="2">
    <source>
        <dbReference type="EMBL" id="OLF16985.1"/>
    </source>
</evidence>
<keyword evidence="3" id="KW-1185">Reference proteome</keyword>
<comment type="caution">
    <text evidence="2">The sequence shown here is derived from an EMBL/GenBank/DDBJ whole genome shotgun (WGS) entry which is preliminary data.</text>
</comment>
<reference evidence="2 3" key="1">
    <citation type="submission" date="2016-12" db="EMBL/GenBank/DDBJ databases">
        <title>The draft genome sequence of Actinophytocola sp. 11-183.</title>
        <authorList>
            <person name="Wang W."/>
            <person name="Yuan L."/>
        </authorList>
    </citation>
    <scope>NUCLEOTIDE SEQUENCE [LARGE SCALE GENOMIC DNA]</scope>
    <source>
        <strain evidence="2 3">11-183</strain>
    </source>
</reference>
<dbReference type="EMBL" id="MSIE01000022">
    <property type="protein sequence ID" value="OLF16985.1"/>
    <property type="molecule type" value="Genomic_DNA"/>
</dbReference>
<feature type="compositionally biased region" description="Gly residues" evidence="1">
    <location>
        <begin position="156"/>
        <end position="166"/>
    </location>
</feature>
<dbReference type="SUPFAM" id="SSF140453">
    <property type="entry name" value="EsxAB dimer-like"/>
    <property type="match status" value="1"/>
</dbReference>
<proteinExistence type="predicted"/>
<feature type="compositionally biased region" description="Basic and acidic residues" evidence="1">
    <location>
        <begin position="412"/>
        <end position="428"/>
    </location>
</feature>
<dbReference type="GO" id="GO:0009306">
    <property type="term" value="P:protein secretion"/>
    <property type="evidence" value="ECO:0007669"/>
    <property type="project" value="InterPro"/>
</dbReference>
<feature type="compositionally biased region" description="Basic and acidic residues" evidence="1">
    <location>
        <begin position="192"/>
        <end position="272"/>
    </location>
</feature>
<gene>
    <name evidence="2" type="ORF">BU204_13680</name>
</gene>
<organism evidence="2 3">
    <name type="scientific">Actinophytocola xanthii</name>
    <dbReference type="NCBI Taxonomy" id="1912961"/>
    <lineage>
        <taxon>Bacteria</taxon>
        <taxon>Bacillati</taxon>
        <taxon>Actinomycetota</taxon>
        <taxon>Actinomycetes</taxon>
        <taxon>Pseudonocardiales</taxon>
        <taxon>Pseudonocardiaceae</taxon>
    </lineage>
</organism>
<feature type="region of interest" description="Disordered" evidence="1">
    <location>
        <begin position="90"/>
        <end position="283"/>
    </location>
</feature>
<dbReference type="InterPro" id="IPR022536">
    <property type="entry name" value="EspC"/>
</dbReference>
<sequence>MTPRRRRPDGSSGSDGGTPNTPTPNASPAGRAGDGVTVDPDGIDTMADRLGSTGGRVDNVGRQIDSVDLSSDSMGVFGAPFVGSAQTQVQQARQNLTRTRQAVQNAETGTRATAQSYRDTDRTNADNLGNIDTDTTPPRTNPSGTTTPSGATDGPGTSGTPGGGSSGNPPSIGDRLDGNDSGGPPPPNPPRTGRDGDDGSRQPDRNPPPPRRDGQSLGRFSEDRLTRDSSGRITHVDGKPVQEKLREIARERTQEYMNEKNGKNPDGSDRPGGKNAELSGGQTGNIVAHVMDTRTGEIFETTNGPKGSEIPPSQVHPEVQRRVDEMRANGPYPEFDKNGNPIPGTSQPYPGFDLPLRHAEVRGVNEALHANPGATIDDMIADTTFMRADGLKDAPFCANCSGILHEVPSNSHRREYDPDTGRIVERRR</sequence>
<name>A0A1Q8CRK0_9PSEU</name>
<feature type="compositionally biased region" description="Polar residues" evidence="1">
    <location>
        <begin position="90"/>
        <end position="117"/>
    </location>
</feature>
<feature type="compositionally biased region" description="Polar residues" evidence="1">
    <location>
        <begin position="125"/>
        <end position="134"/>
    </location>
</feature>
<feature type="region of interest" description="Disordered" evidence="1">
    <location>
        <begin position="1"/>
        <end position="61"/>
    </location>
</feature>
<evidence type="ECO:0008006" key="4">
    <source>
        <dbReference type="Google" id="ProtNLM"/>
    </source>
</evidence>